<proteinExistence type="predicted"/>
<dbReference type="Proteomes" id="UP001627408">
    <property type="component" value="Unassembled WGS sequence"/>
</dbReference>
<sequence length="171" mass="17517">MGFDGDTGETAVLRLSEGSELNFTADENGLETIEEFRSGAFGDAPNVQSGINLGLSDLQVDVTALSGAASEHVLISVDELIGGFGGIELVGLAATQDAEVIIDYETDTVSLRLNAVGEGTGLTNVTTLGDENDAEASAALWEALTSGHGTFEETAAAPVADEEEVPELNAA</sequence>
<dbReference type="EMBL" id="JBHDIY010000001">
    <property type="protein sequence ID" value="MFL4468334.1"/>
    <property type="molecule type" value="Genomic_DNA"/>
</dbReference>
<reference evidence="1 2" key="1">
    <citation type="submission" date="2024-08" db="EMBL/GenBank/DDBJ databases">
        <title>Tateyamaria sp. nov., isolated from marine algae.</title>
        <authorList>
            <person name="Choi B.J."/>
            <person name="Kim J.M."/>
            <person name="Lee J.K."/>
            <person name="Choi D.G."/>
            <person name="Bayburt H."/>
            <person name="Baek J.H."/>
            <person name="Han D.M."/>
            <person name="Jeon C.O."/>
        </authorList>
    </citation>
    <scope>NUCLEOTIDE SEQUENCE [LARGE SCALE GENOMIC DNA]</scope>
    <source>
        <strain evidence="1 2">KMU-156</strain>
    </source>
</reference>
<protein>
    <submittedName>
        <fullName evidence="1">Uncharacterized protein</fullName>
    </submittedName>
</protein>
<accession>A0ABW8UQI0</accession>
<dbReference type="RefSeq" id="WP_407590089.1">
    <property type="nucleotide sequence ID" value="NZ_JBHDIY010000001.1"/>
</dbReference>
<name>A0ABW8UQI0_9RHOB</name>
<keyword evidence="2" id="KW-1185">Reference proteome</keyword>
<evidence type="ECO:0000313" key="2">
    <source>
        <dbReference type="Proteomes" id="UP001627408"/>
    </source>
</evidence>
<evidence type="ECO:0000313" key="1">
    <source>
        <dbReference type="EMBL" id="MFL4468334.1"/>
    </source>
</evidence>
<gene>
    <name evidence="1" type="ORF">ACERZ8_00050</name>
</gene>
<comment type="caution">
    <text evidence="1">The sequence shown here is derived from an EMBL/GenBank/DDBJ whole genome shotgun (WGS) entry which is preliminary data.</text>
</comment>
<organism evidence="1 2">
    <name type="scientific">Tateyamaria armeniaca</name>
    <dbReference type="NCBI Taxonomy" id="2518930"/>
    <lineage>
        <taxon>Bacteria</taxon>
        <taxon>Pseudomonadati</taxon>
        <taxon>Pseudomonadota</taxon>
        <taxon>Alphaproteobacteria</taxon>
        <taxon>Rhodobacterales</taxon>
        <taxon>Roseobacteraceae</taxon>
        <taxon>Tateyamaria</taxon>
    </lineage>
</organism>